<protein>
    <submittedName>
        <fullName evidence="2">Uncharacterized protein</fullName>
    </submittedName>
</protein>
<dbReference type="HOGENOM" id="CLU_167304_0_0_1"/>
<keyword evidence="1" id="KW-1133">Transmembrane helix</keyword>
<reference evidence="2" key="2">
    <citation type="submission" date="2018-05" db="EMBL/GenBank/DDBJ databases">
        <title>OpunRS2 (Oryza punctata Reference Sequence Version 2).</title>
        <authorList>
            <person name="Zhang J."/>
            <person name="Kudrna D."/>
            <person name="Lee S."/>
            <person name="Talag J."/>
            <person name="Welchert J."/>
            <person name="Wing R.A."/>
        </authorList>
    </citation>
    <scope>NUCLEOTIDE SEQUENCE [LARGE SCALE GENOMIC DNA]</scope>
</reference>
<dbReference type="Gramene" id="OPUNC06G06170.1">
    <property type="protein sequence ID" value="OPUNC06G06170.1"/>
    <property type="gene ID" value="OPUNC06G06170"/>
</dbReference>
<reference evidence="2" key="1">
    <citation type="submission" date="2015-04" db="UniProtKB">
        <authorList>
            <consortium name="EnsemblPlants"/>
        </authorList>
    </citation>
    <scope>IDENTIFICATION</scope>
</reference>
<keyword evidence="3" id="KW-1185">Reference proteome</keyword>
<evidence type="ECO:0000313" key="3">
    <source>
        <dbReference type="Proteomes" id="UP000026962"/>
    </source>
</evidence>
<dbReference type="OMA" id="PDAKFAC"/>
<keyword evidence="1" id="KW-0812">Transmembrane</keyword>
<organism evidence="2">
    <name type="scientific">Oryza punctata</name>
    <name type="common">Red rice</name>
    <dbReference type="NCBI Taxonomy" id="4537"/>
    <lineage>
        <taxon>Eukaryota</taxon>
        <taxon>Viridiplantae</taxon>
        <taxon>Streptophyta</taxon>
        <taxon>Embryophyta</taxon>
        <taxon>Tracheophyta</taxon>
        <taxon>Spermatophyta</taxon>
        <taxon>Magnoliopsida</taxon>
        <taxon>Liliopsida</taxon>
        <taxon>Poales</taxon>
        <taxon>Poaceae</taxon>
        <taxon>BOP clade</taxon>
        <taxon>Oryzoideae</taxon>
        <taxon>Oryzeae</taxon>
        <taxon>Oryzinae</taxon>
        <taxon>Oryza</taxon>
    </lineage>
</organism>
<evidence type="ECO:0000256" key="1">
    <source>
        <dbReference type="SAM" id="Phobius"/>
    </source>
</evidence>
<proteinExistence type="predicted"/>
<name>A0A0E0L913_ORYPU</name>
<feature type="transmembrane region" description="Helical" evidence="1">
    <location>
        <begin position="39"/>
        <end position="60"/>
    </location>
</feature>
<sequence>MAADLVTAIVFALAAATLGGPEALRLLLDLAGKNPAADVAIFVGVICAVTSAVLGAMLLVRFIRVAGSAPDRATERFARVTLTVAVAAIFLVAVCLVAAPSLSIPAADKFACSA</sequence>
<dbReference type="eggNOG" id="ENOG502R4S9">
    <property type="taxonomic scope" value="Eukaryota"/>
</dbReference>
<evidence type="ECO:0000313" key="2">
    <source>
        <dbReference type="EnsemblPlants" id="OPUNC06G06170.1"/>
    </source>
</evidence>
<dbReference type="EnsemblPlants" id="OPUNC06G06170.1">
    <property type="protein sequence ID" value="OPUNC06G06170.1"/>
    <property type="gene ID" value="OPUNC06G06170"/>
</dbReference>
<accession>A0A0E0L913</accession>
<dbReference type="AlphaFoldDB" id="A0A0E0L913"/>
<feature type="transmembrane region" description="Helical" evidence="1">
    <location>
        <begin position="80"/>
        <end position="99"/>
    </location>
</feature>
<keyword evidence="1" id="KW-0472">Membrane</keyword>
<dbReference type="Proteomes" id="UP000026962">
    <property type="component" value="Chromosome 6"/>
</dbReference>